<dbReference type="Pfam" id="PF04577">
    <property type="entry name" value="Glyco_transf_61"/>
    <property type="match status" value="2"/>
</dbReference>
<evidence type="ECO:0000256" key="4">
    <source>
        <dbReference type="ARBA" id="ARBA00022692"/>
    </source>
</evidence>
<feature type="transmembrane region" description="Helical" evidence="8">
    <location>
        <begin position="416"/>
        <end position="438"/>
    </location>
</feature>
<evidence type="ECO:0000256" key="6">
    <source>
        <dbReference type="ARBA" id="ARBA00023136"/>
    </source>
</evidence>
<dbReference type="PANTHER" id="PTHR20961:SF38">
    <property type="entry name" value="PROTEIN O-LINKED-MANNOSE BETA-1,4-N-ACETYLGLUCOSAMINYLTRANSFERASE 2"/>
    <property type="match status" value="1"/>
</dbReference>
<dbReference type="InterPro" id="IPR049625">
    <property type="entry name" value="Glyco_transf_61_cat"/>
</dbReference>
<sequence>MVARLRDAVTFQPLKDLRFASSAMQGNTWFMSSLNDTIEGEESEYLYFPSEAHQGRLLCITGNDTHDGGNNKYALAWPDSLPQGAKVLDGLTYVSSTYYDYSNIWHGLSAMLPFVGWYENKGCAAPSSWVLYHWGEVRVGMVAWLRTLMEATFGEEAMKIETFERSQITCFEKAVVFRHDAGRMPKHRRMEVFDMLRCKARAYCNVTRDDVLKQGKSDAVPLIGLTLFLRTGDRSFKNESTVIQIFEKTCGKIQGCRLSIAHSNNLTFCEQVKLMSSTDVLVSTHGAQLTNMFFMDRNSSVMEFFPKGWKEVAGPGQYVYHWEANWSGMRHQGAWRDPDGEDCPSHVERLQCFFFYKNGRVGHNESYFTEWTLNVLNQVKDAKIEQPSLPQTQYSSDLLEATAGTKVLSRQKGTSFFFTAMKICVFALITLVPILLFFQSQSLRPQCSYNYPLSSFKYSSRWGVFQHLGLNGLVPTNCTNELRAMLTRLRDAVTFQPLKDLRFASTAMQGNTWFMSSLNDTSEGDESEYLYFPSEDHRGRLLCIKGHDTHDGGKNMYALAWPDTLPPGATVLNGLTYVSDTYYDYGNIWHGLSAMLPFVGWYEYKGCAAPSRWVLYHWGEVRVGMGTWLRTLMEATFGEQAMKIESLERSQSDQGAGVTCFENAVVFRHNTGRMTRQRRIQVFDILRCKARAYCNVTIREIDDPLLKQGKSADAVPFMGLTLLLRSGARSFKNESTVIQIFEKACGKIHGCRFSVARSDNLTFCEQVKLMSHTDVLVSSHGAQLTNMFFMDRNSSVMEFFPKGWKELAGAGQYVYHWEANWSGMRHQGAWRDPNGEECPPSLQGRECFSVYKNGKVGHNETYFTEWTLDVLNQVKVAKIEQAASHALTRPSEYCPCST</sequence>
<dbReference type="Proteomes" id="UP000825729">
    <property type="component" value="Unassembled WGS sequence"/>
</dbReference>
<keyword evidence="3" id="KW-0808">Transferase</keyword>
<keyword evidence="2" id="KW-0328">Glycosyltransferase</keyword>
<keyword evidence="4 8" id="KW-0812">Transmembrane</keyword>
<comment type="caution">
    <text evidence="10">The sequence shown here is derived from an EMBL/GenBank/DDBJ whole genome shotgun (WGS) entry which is preliminary data.</text>
</comment>
<dbReference type="PANTHER" id="PTHR20961">
    <property type="entry name" value="GLYCOSYLTRANSFERASE"/>
    <property type="match status" value="1"/>
</dbReference>
<keyword evidence="6 8" id="KW-0472">Membrane</keyword>
<evidence type="ECO:0000256" key="7">
    <source>
        <dbReference type="ARBA" id="ARBA00023180"/>
    </source>
</evidence>
<evidence type="ECO:0000256" key="5">
    <source>
        <dbReference type="ARBA" id="ARBA00022989"/>
    </source>
</evidence>
<proteinExistence type="predicted"/>
<evidence type="ECO:0000256" key="3">
    <source>
        <dbReference type="ARBA" id="ARBA00022679"/>
    </source>
</evidence>
<evidence type="ECO:0000256" key="8">
    <source>
        <dbReference type="SAM" id="Phobius"/>
    </source>
</evidence>
<gene>
    <name evidence="10" type="ORF">H6P81_010730</name>
</gene>
<dbReference type="EMBL" id="JAINDJ010000004">
    <property type="protein sequence ID" value="KAG9450765.1"/>
    <property type="molecule type" value="Genomic_DNA"/>
</dbReference>
<evidence type="ECO:0000313" key="10">
    <source>
        <dbReference type="EMBL" id="KAG9450765.1"/>
    </source>
</evidence>
<keyword evidence="11" id="KW-1185">Reference proteome</keyword>
<keyword evidence="7" id="KW-0325">Glycoprotein</keyword>
<organism evidence="10 11">
    <name type="scientific">Aristolochia fimbriata</name>
    <name type="common">White veined hardy Dutchman's pipe vine</name>
    <dbReference type="NCBI Taxonomy" id="158543"/>
    <lineage>
        <taxon>Eukaryota</taxon>
        <taxon>Viridiplantae</taxon>
        <taxon>Streptophyta</taxon>
        <taxon>Embryophyta</taxon>
        <taxon>Tracheophyta</taxon>
        <taxon>Spermatophyta</taxon>
        <taxon>Magnoliopsida</taxon>
        <taxon>Magnoliidae</taxon>
        <taxon>Piperales</taxon>
        <taxon>Aristolochiaceae</taxon>
        <taxon>Aristolochia</taxon>
    </lineage>
</organism>
<feature type="domain" description="Glycosyltransferase 61 catalytic" evidence="9">
    <location>
        <begin position="225"/>
        <end position="302"/>
    </location>
</feature>
<evidence type="ECO:0000256" key="2">
    <source>
        <dbReference type="ARBA" id="ARBA00022676"/>
    </source>
</evidence>
<accession>A0AAV7EPL1</accession>
<name>A0AAV7EPL1_ARIFI</name>
<keyword evidence="5 8" id="KW-1133">Transmembrane helix</keyword>
<evidence type="ECO:0000313" key="11">
    <source>
        <dbReference type="Proteomes" id="UP000825729"/>
    </source>
</evidence>
<dbReference type="InterPro" id="IPR007657">
    <property type="entry name" value="Glycosyltransferase_61"/>
</dbReference>
<evidence type="ECO:0000259" key="9">
    <source>
        <dbReference type="Pfam" id="PF04577"/>
    </source>
</evidence>
<dbReference type="GO" id="GO:0016763">
    <property type="term" value="F:pentosyltransferase activity"/>
    <property type="evidence" value="ECO:0007669"/>
    <property type="project" value="UniProtKB-ARBA"/>
</dbReference>
<comment type="subcellular location">
    <subcellularLocation>
        <location evidence="1">Golgi apparatus membrane</location>
        <topology evidence="1">Single-pass type II membrane protein</topology>
    </subcellularLocation>
</comment>
<reference evidence="10 11" key="1">
    <citation type="submission" date="2021-07" db="EMBL/GenBank/DDBJ databases">
        <title>The Aristolochia fimbriata genome: insights into angiosperm evolution, floral development and chemical biosynthesis.</title>
        <authorList>
            <person name="Jiao Y."/>
        </authorList>
    </citation>
    <scope>NUCLEOTIDE SEQUENCE [LARGE SCALE GENOMIC DNA]</scope>
    <source>
        <strain evidence="10">IBCAS-2021</strain>
        <tissue evidence="10">Leaf</tissue>
    </source>
</reference>
<dbReference type="GO" id="GO:0000139">
    <property type="term" value="C:Golgi membrane"/>
    <property type="evidence" value="ECO:0007669"/>
    <property type="project" value="UniProtKB-SubCell"/>
</dbReference>
<protein>
    <recommendedName>
        <fullName evidence="9">Glycosyltransferase 61 catalytic domain-containing protein</fullName>
    </recommendedName>
</protein>
<feature type="domain" description="Glycosyltransferase 61 catalytic" evidence="9">
    <location>
        <begin position="723"/>
        <end position="797"/>
    </location>
</feature>
<evidence type="ECO:0000256" key="1">
    <source>
        <dbReference type="ARBA" id="ARBA00004323"/>
    </source>
</evidence>
<dbReference type="AlphaFoldDB" id="A0AAV7EPL1"/>